<gene>
    <name evidence="3" type="ORF">CO661_31880</name>
</gene>
<dbReference type="GO" id="GO:0003677">
    <property type="term" value="F:DNA binding"/>
    <property type="evidence" value="ECO:0007669"/>
    <property type="project" value="InterPro"/>
</dbReference>
<organism evidence="3 4">
    <name type="scientific">Rhizobium fredii</name>
    <name type="common">Sinorhizobium fredii</name>
    <dbReference type="NCBI Taxonomy" id="380"/>
    <lineage>
        <taxon>Bacteria</taxon>
        <taxon>Pseudomonadati</taxon>
        <taxon>Pseudomonadota</taxon>
        <taxon>Alphaproteobacteria</taxon>
        <taxon>Hyphomicrobiales</taxon>
        <taxon>Rhizobiaceae</taxon>
        <taxon>Sinorhizobium/Ensifer group</taxon>
        <taxon>Sinorhizobium</taxon>
    </lineage>
</organism>
<reference evidence="3 4" key="1">
    <citation type="submission" date="2017-09" db="EMBL/GenBank/DDBJ databases">
        <title>Comparative genomics of rhizobia isolated from Phaseolus vulgaris in China.</title>
        <authorList>
            <person name="Tong W."/>
        </authorList>
    </citation>
    <scope>NUCLEOTIDE SEQUENCE [LARGE SCALE GENOMIC DNA]</scope>
    <source>
        <strain evidence="3 4">PCH1</strain>
    </source>
</reference>
<dbReference type="InterPro" id="IPR003346">
    <property type="entry name" value="Transposase_20"/>
</dbReference>
<evidence type="ECO:0000313" key="4">
    <source>
        <dbReference type="Proteomes" id="UP000220353"/>
    </source>
</evidence>
<dbReference type="InterPro" id="IPR047650">
    <property type="entry name" value="Transpos_IS110"/>
</dbReference>
<dbReference type="PANTHER" id="PTHR33055:SF13">
    <property type="entry name" value="TRANSPOSASE"/>
    <property type="match status" value="1"/>
</dbReference>
<dbReference type="Proteomes" id="UP000220353">
    <property type="component" value="Unassembled WGS sequence"/>
</dbReference>
<dbReference type="PANTHER" id="PTHR33055">
    <property type="entry name" value="TRANSPOSASE FOR INSERTION SEQUENCE ELEMENT IS1111A"/>
    <property type="match status" value="1"/>
</dbReference>
<evidence type="ECO:0000313" key="3">
    <source>
        <dbReference type="EMBL" id="PDT43979.1"/>
    </source>
</evidence>
<evidence type="ECO:0000259" key="2">
    <source>
        <dbReference type="Pfam" id="PF02371"/>
    </source>
</evidence>
<name>A0A2A6LPE6_RHIFR</name>
<proteinExistence type="predicted"/>
<dbReference type="NCBIfam" id="NF033542">
    <property type="entry name" value="transpos_IS110"/>
    <property type="match status" value="1"/>
</dbReference>
<dbReference type="Pfam" id="PF01548">
    <property type="entry name" value="DEDD_Tnp_IS110"/>
    <property type="match status" value="1"/>
</dbReference>
<dbReference type="AlphaFoldDB" id="A0A2A6LPE6"/>
<feature type="domain" description="Transposase IS116/IS110/IS902 C-terminal" evidence="2">
    <location>
        <begin position="191"/>
        <end position="274"/>
    </location>
</feature>
<comment type="caution">
    <text evidence="3">The sequence shown here is derived from an EMBL/GenBank/DDBJ whole genome shotgun (WGS) entry which is preliminary data.</text>
</comment>
<dbReference type="GO" id="GO:0006313">
    <property type="term" value="P:DNA transposition"/>
    <property type="evidence" value="ECO:0007669"/>
    <property type="project" value="InterPro"/>
</dbReference>
<accession>A0A2A6LPE6</accession>
<sequence length="313" mass="34379">MVEDGLVVGIDVAKGWLDVAVLQTGESFRVDNDAAGWAELVKRLKRRQVRAVGLEPSGGYERGPKQALQKAGLPVRNVNPHKLRHFARALGRLAKNDRLDAAVIARYTADMPTREVRVDPLREQLAELVGARRQLSDDKVSLKNQLDQVRDPGVRRIFTRRLRGIQANILLLEKRLAELVASDTGLAEKDRLIQSFKGAGPVLSHTLLALAPELGQASRREVAALAGLAPYDQDTGVFRGRRSIWGGRAEVRGVLYMAALTACRSNPLLKAFHQRLLAAGKKPKVALIAIARKILTILGAMLRNGQSWQPTLS</sequence>
<evidence type="ECO:0000259" key="1">
    <source>
        <dbReference type="Pfam" id="PF01548"/>
    </source>
</evidence>
<protein>
    <submittedName>
        <fullName evidence="3">IS110 family transposase</fullName>
    </submittedName>
</protein>
<feature type="domain" description="Transposase IS110-like N-terminal" evidence="1">
    <location>
        <begin position="8"/>
        <end position="149"/>
    </location>
</feature>
<dbReference type="InterPro" id="IPR002525">
    <property type="entry name" value="Transp_IS110-like_N"/>
</dbReference>
<dbReference type="Pfam" id="PF02371">
    <property type="entry name" value="Transposase_20"/>
    <property type="match status" value="1"/>
</dbReference>
<dbReference type="EMBL" id="NWTC01000048">
    <property type="protein sequence ID" value="PDT43979.1"/>
    <property type="molecule type" value="Genomic_DNA"/>
</dbReference>
<dbReference type="GO" id="GO:0004803">
    <property type="term" value="F:transposase activity"/>
    <property type="evidence" value="ECO:0007669"/>
    <property type="project" value="InterPro"/>
</dbReference>